<sequence length="1454" mass="160995">MRGRAWQLLALLWAATIGFVLSPPRSREKSISVKPGMETYDLVIPSLNLENSVYVTVRRIVRNDGPRDDLLRPVDNDQFETWWLPRRRPMWDLSTSIQLDLWDGKKGFAIKVIVMNGSSVICPSSIKLQVLSNKALPNNSTLTLQFLSRGQLTTRMIKLEAEHACVPQDNEFGHYECGKGDEIRCLKGWTGANCQMPVCDYNGSKSGELCVASDRCTCKPSGKGATLIVKSGSERQSSADNTPRRTFFKYKATLEFDGNFGPEVRAVAYVFDNNQMASDFVKIDGLLACSSPAMAEIEHGGGLQFDKQLVSPGEKVSASLKLLPGKIGNKTFTNTCLLSIIDVSSKQFDTANFRRIDFDAYAGLLTRNQTYGSEDEIQGTEDAYRAAGIELITISPKSKTHKPTYCPFLIEPTYAPLRGHIMGPMGPTGARQSDPVKDGVSRYQEKTQIGIPRIRDFFPEVWLFETAKVTDACLKKSLTVPDTLTTWEANAVCLTTESGLWMSMKKPQLTVRMPFFVEFAPPLMARRGEVLHLPISVFVYPESTTSPTMTNATKATYQSGVDVDGGVGGRRTPRTCYEVEVGVETDSRDWQAVGVAAFTTCICVGDLKQTFYLPLHPLRVGHLNVTAKAVARRGSCVCDDSDNGFGGWGRACEAVAVADAVRRSVRVIAEGVEKSVTLGGIFCTSGESLQEDQEMTITLPDRRIVEGSLRSYVAVSGNVVGQALANLDGLIQLPTGCGEQNLVKVAPSVYALRYLLNRQGNTSGTTDTSRYDRVTRKAATYILHGFNNQLNYRHADNGAFSVFGPHDGSNGSTWLTAYVFEVFSEAEKLPIVSISGQSLDAYATLASAFDFLRSQQRASTDGCFEEASTRFLTWTQNYNEVENRLQLTAHVLAALGSANTALREAKGKEFTHCVQSAIRCFESTTLQLPFTQWPTSLLAKVVYATNAFPHQANTSRRNAMVTELIARSELQSTISGSLRWWPKSASSMMRRSYLTKVLNLETTAYALLALSPTNLSMQDQLATMQWISQQQNEKGGFYSTQDTVVALRALTQNAAAFPSPTRPTPVVIHSLPKSLVDVQVEMSEGNQLVAHTFEIGTHNQSDITNLKVRINSPKPVCVSTHFTAIYNIPKPRRQDDVFDLEIYVNQGGSSATATCTTALTTLCLQPARAQATGMLLVTVQLPSGWTVTMRELENVPLNRGLQKVEFNAQRQEVSAYFNGFTTGGGNAERCFTVPLHQRAFVQNAQPGLVTARDYYNSQKIMQAPLQLDNCQFYWEPTRENITISNFIPFVTTAAIVPPVTGFKPMCPKCDEMEPPDLLDRLNKSLCLHDRYLYVFKTHDSTNRTAIPGLLYSFDYGNRLASWNITINDFKNFECKLDLKKVYGIFGGHIHPGALNVSLTGYEVVIFEDLVKVAPKFKERLKIKMKGLDENEQQLWCATAALEECGYLRVSQEMR</sequence>
<comment type="caution">
    <text evidence="9">The sequence shown here is derived from an EMBL/GenBank/DDBJ whole genome shotgun (WGS) entry which is preliminary data.</text>
</comment>
<keyword evidence="3" id="KW-0677">Repeat</keyword>
<feature type="signal peptide" evidence="5">
    <location>
        <begin position="1"/>
        <end position="22"/>
    </location>
</feature>
<dbReference type="SMART" id="SM00051">
    <property type="entry name" value="DSL"/>
    <property type="match status" value="1"/>
</dbReference>
<gene>
    <name evidence="9" type="ORF">EGR_01997</name>
</gene>
<evidence type="ECO:0000256" key="4">
    <source>
        <dbReference type="ARBA" id="ARBA00023157"/>
    </source>
</evidence>
<dbReference type="PROSITE" id="PS00477">
    <property type="entry name" value="ALPHA_2_MACROGLOBULIN"/>
    <property type="match status" value="1"/>
</dbReference>
<dbReference type="InterPro" id="IPR013783">
    <property type="entry name" value="Ig-like_fold"/>
</dbReference>
<dbReference type="GO" id="GO:0005615">
    <property type="term" value="C:extracellular space"/>
    <property type="evidence" value="ECO:0007669"/>
    <property type="project" value="InterPro"/>
</dbReference>
<dbReference type="Pfam" id="PF00207">
    <property type="entry name" value="A2M"/>
    <property type="match status" value="1"/>
</dbReference>
<dbReference type="InterPro" id="IPR036595">
    <property type="entry name" value="A-macroglobulin_rcpt-bd_sf"/>
</dbReference>
<reference evidence="9 10" key="1">
    <citation type="journal article" date="2013" name="Nat. Genet.">
        <title>The genome of the hydatid tapeworm Echinococcus granulosus.</title>
        <authorList>
            <person name="Zheng H."/>
            <person name="Zhang W."/>
            <person name="Zhang L."/>
            <person name="Zhang Z."/>
            <person name="Li J."/>
            <person name="Lu G."/>
            <person name="Zhu Y."/>
            <person name="Wang Y."/>
            <person name="Huang Y."/>
            <person name="Liu J."/>
            <person name="Kang H."/>
            <person name="Chen J."/>
            <person name="Wang L."/>
            <person name="Chen A."/>
            <person name="Yu S."/>
            <person name="Gao Z."/>
            <person name="Jin L."/>
            <person name="Gu W."/>
            <person name="Wang Z."/>
            <person name="Zhao L."/>
            <person name="Shi B."/>
            <person name="Wen H."/>
            <person name="Lin R."/>
            <person name="Jones M.K."/>
            <person name="Brejova B."/>
            <person name="Vinar T."/>
            <person name="Zhao G."/>
            <person name="McManus D.P."/>
            <person name="Chen Z."/>
            <person name="Zhou Y."/>
            <person name="Wang S."/>
        </authorList>
    </citation>
    <scope>NUCLEOTIDE SEQUENCE [LARGE SCALE GENOMIC DNA]</scope>
</reference>
<dbReference type="SUPFAM" id="SSF49410">
    <property type="entry name" value="Alpha-macroglobulin receptor domain"/>
    <property type="match status" value="1"/>
</dbReference>
<dbReference type="InterPro" id="IPR001774">
    <property type="entry name" value="DSL"/>
</dbReference>
<dbReference type="InterPro" id="IPR009048">
    <property type="entry name" value="A-macroglobulin_rcpt-bd"/>
</dbReference>
<keyword evidence="1" id="KW-0217">Developmental protein</keyword>
<dbReference type="Gene3D" id="2.20.130.20">
    <property type="match status" value="1"/>
</dbReference>
<dbReference type="SMART" id="SM01361">
    <property type="entry name" value="A2M_recep"/>
    <property type="match status" value="1"/>
</dbReference>
<keyword evidence="5" id="KW-0732">Signal</keyword>
<keyword evidence="2" id="KW-0245">EGF-like domain</keyword>
<dbReference type="OMA" id="YNEVENR"/>
<organism evidence="9 10">
    <name type="scientific">Echinococcus granulosus</name>
    <name type="common">Hydatid tapeworm</name>
    <dbReference type="NCBI Taxonomy" id="6210"/>
    <lineage>
        <taxon>Eukaryota</taxon>
        <taxon>Metazoa</taxon>
        <taxon>Spiralia</taxon>
        <taxon>Lophotrochozoa</taxon>
        <taxon>Platyhelminthes</taxon>
        <taxon>Cestoda</taxon>
        <taxon>Eucestoda</taxon>
        <taxon>Cyclophyllidea</taxon>
        <taxon>Taeniidae</taxon>
        <taxon>Echinococcus</taxon>
        <taxon>Echinococcus granulosus group</taxon>
    </lineage>
</organism>
<feature type="chain" id="PRO_5004885022" evidence="5">
    <location>
        <begin position="23"/>
        <end position="1454"/>
    </location>
</feature>
<dbReference type="Gene3D" id="2.10.25.140">
    <property type="match status" value="1"/>
</dbReference>
<dbReference type="OrthoDB" id="9998011at2759"/>
<feature type="domain" description="DSL" evidence="6">
    <location>
        <begin position="143"/>
        <end position="194"/>
    </location>
</feature>
<dbReference type="Proteomes" id="UP000019149">
    <property type="component" value="Unassembled WGS sequence"/>
</dbReference>
<feature type="domain" description="Alpha-2-macroglobulin" evidence="7">
    <location>
        <begin position="461"/>
        <end position="552"/>
    </location>
</feature>
<dbReference type="InterPro" id="IPR011626">
    <property type="entry name" value="Alpha-macroglobulin_TED"/>
</dbReference>
<dbReference type="SMART" id="SM01419">
    <property type="entry name" value="Thiol-ester_cl"/>
    <property type="match status" value="1"/>
</dbReference>
<dbReference type="Gene3D" id="1.50.10.20">
    <property type="match status" value="1"/>
</dbReference>
<evidence type="ECO:0000259" key="6">
    <source>
        <dbReference type="SMART" id="SM00051"/>
    </source>
</evidence>
<dbReference type="InterPro" id="IPR001599">
    <property type="entry name" value="Macroglobln_a2"/>
</dbReference>
<dbReference type="CTD" id="36337712"/>
<dbReference type="Gene3D" id="2.60.40.10">
    <property type="entry name" value="Immunoglobulins"/>
    <property type="match status" value="1"/>
</dbReference>
<evidence type="ECO:0000256" key="3">
    <source>
        <dbReference type="ARBA" id="ARBA00022737"/>
    </source>
</evidence>
<dbReference type="RefSeq" id="XP_024354389.1">
    <property type="nucleotide sequence ID" value="XM_024491246.1"/>
</dbReference>
<dbReference type="GO" id="GO:0007154">
    <property type="term" value="P:cell communication"/>
    <property type="evidence" value="ECO:0007669"/>
    <property type="project" value="InterPro"/>
</dbReference>
<dbReference type="Gene3D" id="2.60.40.690">
    <property type="entry name" value="Alpha-macroglobulin, receptor-binding domain"/>
    <property type="match status" value="1"/>
</dbReference>
<protein>
    <submittedName>
        <fullName evidence="9">Murinoglobulin-2</fullName>
    </submittedName>
</protein>
<evidence type="ECO:0000256" key="5">
    <source>
        <dbReference type="SAM" id="SignalP"/>
    </source>
</evidence>
<dbReference type="PANTHER" id="PTHR11412:SF171">
    <property type="entry name" value="PREGNANCY ZONE PROTEIN-LIKE PROTEIN"/>
    <property type="match status" value="1"/>
</dbReference>
<dbReference type="KEGG" id="egl:EGR_01997"/>
<evidence type="ECO:0000259" key="8">
    <source>
        <dbReference type="SMART" id="SM01361"/>
    </source>
</evidence>
<dbReference type="InterPro" id="IPR047565">
    <property type="entry name" value="Alpha-macroglob_thiol-ester_cl"/>
</dbReference>
<dbReference type="Pfam" id="PF01414">
    <property type="entry name" value="DSL"/>
    <property type="match status" value="1"/>
</dbReference>
<dbReference type="GO" id="GO:0016020">
    <property type="term" value="C:membrane"/>
    <property type="evidence" value="ECO:0007669"/>
    <property type="project" value="InterPro"/>
</dbReference>
<dbReference type="Gene3D" id="2.60.120.1540">
    <property type="match status" value="1"/>
</dbReference>
<dbReference type="Pfam" id="PF07677">
    <property type="entry name" value="A2M_recep"/>
    <property type="match status" value="1"/>
</dbReference>
<dbReference type="SMART" id="SM01360">
    <property type="entry name" value="A2M"/>
    <property type="match status" value="1"/>
</dbReference>
<proteinExistence type="predicted"/>
<keyword evidence="4" id="KW-1015">Disulfide bond</keyword>
<accession>W6UPK2</accession>
<dbReference type="InterPro" id="IPR019742">
    <property type="entry name" value="MacrogloblnA2_CS"/>
</dbReference>
<name>W6UPK2_ECHGR</name>
<keyword evidence="10" id="KW-1185">Reference proteome</keyword>
<dbReference type="EMBL" id="APAU02000008">
    <property type="protein sequence ID" value="EUB63193.1"/>
    <property type="molecule type" value="Genomic_DNA"/>
</dbReference>
<evidence type="ECO:0000313" key="10">
    <source>
        <dbReference type="Proteomes" id="UP000019149"/>
    </source>
</evidence>
<dbReference type="GO" id="GO:0004866">
    <property type="term" value="F:endopeptidase inhibitor activity"/>
    <property type="evidence" value="ECO:0007669"/>
    <property type="project" value="InterPro"/>
</dbReference>
<feature type="domain" description="Alpha-macroglobulin receptor-binding" evidence="8">
    <location>
        <begin position="1172"/>
        <end position="1264"/>
    </location>
</feature>
<dbReference type="GeneID" id="36337712"/>
<dbReference type="PANTHER" id="PTHR11412">
    <property type="entry name" value="MACROGLOBULIN / COMPLEMENT"/>
    <property type="match status" value="1"/>
</dbReference>
<dbReference type="SUPFAM" id="SSF48239">
    <property type="entry name" value="Terpenoid cyclases/Protein prenyltransferases"/>
    <property type="match status" value="1"/>
</dbReference>
<evidence type="ECO:0000259" key="7">
    <source>
        <dbReference type="SMART" id="SM01360"/>
    </source>
</evidence>
<dbReference type="InterPro" id="IPR008930">
    <property type="entry name" value="Terpenoid_cyclase/PrenylTrfase"/>
</dbReference>
<evidence type="ECO:0000256" key="2">
    <source>
        <dbReference type="ARBA" id="ARBA00022536"/>
    </source>
</evidence>
<dbReference type="Pfam" id="PF07678">
    <property type="entry name" value="TED_complement"/>
    <property type="match status" value="1"/>
</dbReference>
<dbReference type="STRING" id="6210.W6UPK2"/>
<evidence type="ECO:0000313" key="9">
    <source>
        <dbReference type="EMBL" id="EUB63193.1"/>
    </source>
</evidence>
<dbReference type="InterPro" id="IPR050473">
    <property type="entry name" value="A2M/Complement_sys"/>
</dbReference>
<evidence type="ECO:0000256" key="1">
    <source>
        <dbReference type="ARBA" id="ARBA00022473"/>
    </source>
</evidence>